<dbReference type="PANTHER" id="PTHR33221:SF4">
    <property type="entry name" value="HTH-TYPE TRANSCRIPTIONAL REPRESSOR NSRR"/>
    <property type="match status" value="1"/>
</dbReference>
<proteinExistence type="predicted"/>
<dbReference type="EMBL" id="FOMJ01000007">
    <property type="protein sequence ID" value="SFD69364.1"/>
    <property type="molecule type" value="Genomic_DNA"/>
</dbReference>
<dbReference type="STRING" id="1123397.SAMN05660831_02133"/>
<dbReference type="GO" id="GO:0003700">
    <property type="term" value="F:DNA-binding transcription factor activity"/>
    <property type="evidence" value="ECO:0007669"/>
    <property type="project" value="TreeGrafter"/>
</dbReference>
<reference evidence="2 3" key="1">
    <citation type="submission" date="2016-10" db="EMBL/GenBank/DDBJ databases">
        <authorList>
            <person name="de Groot N.N."/>
        </authorList>
    </citation>
    <scope>NUCLEOTIDE SEQUENCE [LARGE SCALE GENOMIC DNA]</scope>
    <source>
        <strain evidence="2 3">HL3</strain>
    </source>
</reference>
<dbReference type="InterPro" id="IPR000944">
    <property type="entry name" value="Tscrpt_reg_Rrf2"/>
</dbReference>
<dbReference type="GO" id="GO:0003677">
    <property type="term" value="F:DNA binding"/>
    <property type="evidence" value="ECO:0007669"/>
    <property type="project" value="UniProtKB-KW"/>
</dbReference>
<evidence type="ECO:0000256" key="1">
    <source>
        <dbReference type="ARBA" id="ARBA00023125"/>
    </source>
</evidence>
<evidence type="ECO:0000313" key="3">
    <source>
        <dbReference type="Proteomes" id="UP000198611"/>
    </source>
</evidence>
<name>A0A1I1UF92_9GAMM</name>
<protein>
    <submittedName>
        <fullName evidence="2">Transcriptional regulator, BadM/Rrf2 family</fullName>
    </submittedName>
</protein>
<dbReference type="OrthoDB" id="9795923at2"/>
<sequence length="143" mass="15981">MQLTRYTDYAVRVLIHLALHRDRLVTITEVADAYDISRNHLVKVVHALGQHGFVATFRGKRGGLRLALEPEAIALNEVVTQLEERLTPVDCQHCPIQGQCVFETALERAMAAFMDTLADYTLADLVEGRAEDLRRALEPKAAS</sequence>
<dbReference type="InterPro" id="IPR036390">
    <property type="entry name" value="WH_DNA-bd_sf"/>
</dbReference>
<dbReference type="Gene3D" id="1.10.10.10">
    <property type="entry name" value="Winged helix-like DNA-binding domain superfamily/Winged helix DNA-binding domain"/>
    <property type="match status" value="1"/>
</dbReference>
<dbReference type="InterPro" id="IPR036388">
    <property type="entry name" value="WH-like_DNA-bd_sf"/>
</dbReference>
<dbReference type="PROSITE" id="PS51197">
    <property type="entry name" value="HTH_RRF2_2"/>
    <property type="match status" value="1"/>
</dbReference>
<keyword evidence="3" id="KW-1185">Reference proteome</keyword>
<dbReference type="Proteomes" id="UP000198611">
    <property type="component" value="Unassembled WGS sequence"/>
</dbReference>
<organism evidence="2 3">
    <name type="scientific">Thiohalospira halophila DSM 15071</name>
    <dbReference type="NCBI Taxonomy" id="1123397"/>
    <lineage>
        <taxon>Bacteria</taxon>
        <taxon>Pseudomonadati</taxon>
        <taxon>Pseudomonadota</taxon>
        <taxon>Gammaproteobacteria</taxon>
        <taxon>Thiohalospirales</taxon>
        <taxon>Thiohalospiraceae</taxon>
        <taxon>Thiohalospira</taxon>
    </lineage>
</organism>
<dbReference type="SUPFAM" id="SSF46785">
    <property type="entry name" value="Winged helix' DNA-binding domain"/>
    <property type="match status" value="1"/>
</dbReference>
<dbReference type="AlphaFoldDB" id="A0A1I1UF92"/>
<dbReference type="PANTHER" id="PTHR33221">
    <property type="entry name" value="WINGED HELIX-TURN-HELIX TRANSCRIPTIONAL REGULATOR, RRF2 FAMILY"/>
    <property type="match status" value="1"/>
</dbReference>
<keyword evidence="1" id="KW-0238">DNA-binding</keyword>
<dbReference type="RefSeq" id="WP_093428763.1">
    <property type="nucleotide sequence ID" value="NZ_FOMJ01000007.1"/>
</dbReference>
<dbReference type="NCBIfam" id="TIGR00738">
    <property type="entry name" value="rrf2_super"/>
    <property type="match status" value="1"/>
</dbReference>
<dbReference type="Pfam" id="PF02082">
    <property type="entry name" value="Rrf2"/>
    <property type="match status" value="1"/>
</dbReference>
<dbReference type="GO" id="GO:0005829">
    <property type="term" value="C:cytosol"/>
    <property type="evidence" value="ECO:0007669"/>
    <property type="project" value="TreeGrafter"/>
</dbReference>
<accession>A0A1I1UF92</accession>
<gene>
    <name evidence="2" type="ORF">SAMN05660831_02133</name>
</gene>
<evidence type="ECO:0000313" key="2">
    <source>
        <dbReference type="EMBL" id="SFD69364.1"/>
    </source>
</evidence>